<feature type="domain" description="LOB" evidence="3">
    <location>
        <begin position="47"/>
        <end position="150"/>
    </location>
</feature>
<dbReference type="Pfam" id="PF03195">
    <property type="entry name" value="LOB"/>
    <property type="match status" value="1"/>
</dbReference>
<dbReference type="PANTHER" id="PTHR31529">
    <property type="entry name" value="LOB DOMAIN CONTAINING PROTEIN"/>
    <property type="match status" value="1"/>
</dbReference>
<protein>
    <submittedName>
        <fullName evidence="4">LOB domain-containing protein 20</fullName>
    </submittedName>
</protein>
<evidence type="ECO:0000256" key="1">
    <source>
        <dbReference type="ARBA" id="ARBA00005474"/>
    </source>
</evidence>
<comment type="caution">
    <text evidence="4">The sequence shown here is derived from an EMBL/GenBank/DDBJ whole genome shotgun (WGS) entry which is preliminary data.</text>
</comment>
<evidence type="ECO:0000313" key="4">
    <source>
        <dbReference type="EMBL" id="KAK8957305.1"/>
    </source>
</evidence>
<dbReference type="Proteomes" id="UP001418222">
    <property type="component" value="Unassembled WGS sequence"/>
</dbReference>
<proteinExistence type="inferred from homology"/>
<organism evidence="4 5">
    <name type="scientific">Platanthera zijinensis</name>
    <dbReference type="NCBI Taxonomy" id="2320716"/>
    <lineage>
        <taxon>Eukaryota</taxon>
        <taxon>Viridiplantae</taxon>
        <taxon>Streptophyta</taxon>
        <taxon>Embryophyta</taxon>
        <taxon>Tracheophyta</taxon>
        <taxon>Spermatophyta</taxon>
        <taxon>Magnoliopsida</taxon>
        <taxon>Liliopsida</taxon>
        <taxon>Asparagales</taxon>
        <taxon>Orchidaceae</taxon>
        <taxon>Orchidoideae</taxon>
        <taxon>Orchideae</taxon>
        <taxon>Orchidinae</taxon>
        <taxon>Platanthera</taxon>
    </lineage>
</organism>
<reference evidence="4 5" key="1">
    <citation type="journal article" date="2022" name="Nat. Plants">
        <title>Genomes of leafy and leafless Platanthera orchids illuminate the evolution of mycoheterotrophy.</title>
        <authorList>
            <person name="Li M.H."/>
            <person name="Liu K.W."/>
            <person name="Li Z."/>
            <person name="Lu H.C."/>
            <person name="Ye Q.L."/>
            <person name="Zhang D."/>
            <person name="Wang J.Y."/>
            <person name="Li Y.F."/>
            <person name="Zhong Z.M."/>
            <person name="Liu X."/>
            <person name="Yu X."/>
            <person name="Liu D.K."/>
            <person name="Tu X.D."/>
            <person name="Liu B."/>
            <person name="Hao Y."/>
            <person name="Liao X.Y."/>
            <person name="Jiang Y.T."/>
            <person name="Sun W.H."/>
            <person name="Chen J."/>
            <person name="Chen Y.Q."/>
            <person name="Ai Y."/>
            <person name="Zhai J.W."/>
            <person name="Wu S.S."/>
            <person name="Zhou Z."/>
            <person name="Hsiao Y.Y."/>
            <person name="Wu W.L."/>
            <person name="Chen Y.Y."/>
            <person name="Lin Y.F."/>
            <person name="Hsu J.L."/>
            <person name="Li C.Y."/>
            <person name="Wang Z.W."/>
            <person name="Zhao X."/>
            <person name="Zhong W.Y."/>
            <person name="Ma X.K."/>
            <person name="Ma L."/>
            <person name="Huang J."/>
            <person name="Chen G.Z."/>
            <person name="Huang M.Z."/>
            <person name="Huang L."/>
            <person name="Peng D.H."/>
            <person name="Luo Y.B."/>
            <person name="Zou S.Q."/>
            <person name="Chen S.P."/>
            <person name="Lan S."/>
            <person name="Tsai W.C."/>
            <person name="Van de Peer Y."/>
            <person name="Liu Z.J."/>
        </authorList>
    </citation>
    <scope>NUCLEOTIDE SEQUENCE [LARGE SCALE GENOMIC DNA]</scope>
    <source>
        <strain evidence="4">Lor287</strain>
    </source>
</reference>
<dbReference type="EMBL" id="JBBWWQ010000001">
    <property type="protein sequence ID" value="KAK8957305.1"/>
    <property type="molecule type" value="Genomic_DNA"/>
</dbReference>
<dbReference type="PROSITE" id="PS50891">
    <property type="entry name" value="LOB"/>
    <property type="match status" value="1"/>
</dbReference>
<name>A0AAP0C1Y8_9ASPA</name>
<dbReference type="PANTHER" id="PTHR31529:SF26">
    <property type="entry name" value="LOB DOMAIN-CONTAINING PROTEIN CRL1"/>
    <property type="match status" value="1"/>
</dbReference>
<evidence type="ECO:0000256" key="2">
    <source>
        <dbReference type="SAM" id="MobiDB-lite"/>
    </source>
</evidence>
<dbReference type="GO" id="GO:0045893">
    <property type="term" value="P:positive regulation of DNA-templated transcription"/>
    <property type="evidence" value="ECO:0007669"/>
    <property type="project" value="TreeGrafter"/>
</dbReference>
<feature type="region of interest" description="Disordered" evidence="2">
    <location>
        <begin position="1"/>
        <end position="22"/>
    </location>
</feature>
<keyword evidence="5" id="KW-1185">Reference proteome</keyword>
<dbReference type="InterPro" id="IPR004883">
    <property type="entry name" value="LOB"/>
</dbReference>
<sequence length="240" mass="25531">MPRSLVLPATKTRSSGANKKTEAAKKANAGGIKCRASSSRVAAAAAAPCGACKFLRRRCVSDCVFVPHFGSQQSGAARFAAVHKVFGASNVSKLLQLVPPPRRNHAVLTICYEAQARLSHPVLGCVATIIALQHKVLQLQAELSIVRSQLLNSRLGAAGAFGYSQQQLLTAMQPANSNSNSFVSNNIELSGAFHTSFGFELYDARSLMPLSQANLEEGEEALEESTQNPLDFNSVINCSS</sequence>
<evidence type="ECO:0000259" key="3">
    <source>
        <dbReference type="PROSITE" id="PS50891"/>
    </source>
</evidence>
<gene>
    <name evidence="4" type="primary">LBD20</name>
    <name evidence="4" type="ORF">KSP39_PZI000489</name>
</gene>
<dbReference type="GO" id="GO:0005634">
    <property type="term" value="C:nucleus"/>
    <property type="evidence" value="ECO:0007669"/>
    <property type="project" value="TreeGrafter"/>
</dbReference>
<comment type="similarity">
    <text evidence="1">Belongs to the LOB domain-containing protein family.</text>
</comment>
<accession>A0AAP0C1Y8</accession>
<evidence type="ECO:0000313" key="5">
    <source>
        <dbReference type="Proteomes" id="UP001418222"/>
    </source>
</evidence>
<dbReference type="AlphaFoldDB" id="A0AAP0C1Y8"/>
<dbReference type="GO" id="GO:0009755">
    <property type="term" value="P:hormone-mediated signaling pathway"/>
    <property type="evidence" value="ECO:0007669"/>
    <property type="project" value="TreeGrafter"/>
</dbReference>